<dbReference type="EMBL" id="JAAVJH010000005">
    <property type="protein sequence ID" value="NJR79020.1"/>
    <property type="molecule type" value="Genomic_DNA"/>
</dbReference>
<organism evidence="2 3">
    <name type="scientific">Sphingomonas corticis</name>
    <dbReference type="NCBI Taxonomy" id="2722791"/>
    <lineage>
        <taxon>Bacteria</taxon>
        <taxon>Pseudomonadati</taxon>
        <taxon>Pseudomonadota</taxon>
        <taxon>Alphaproteobacteria</taxon>
        <taxon>Sphingomonadales</taxon>
        <taxon>Sphingomonadaceae</taxon>
        <taxon>Sphingomonas</taxon>
    </lineage>
</organism>
<comment type="caution">
    <text evidence="2">The sequence shown here is derived from an EMBL/GenBank/DDBJ whole genome shotgun (WGS) entry which is preliminary data.</text>
</comment>
<reference evidence="2 3" key="1">
    <citation type="submission" date="2020-03" db="EMBL/GenBank/DDBJ databases">
        <authorList>
            <person name="Wang L."/>
            <person name="He N."/>
            <person name="Li Y."/>
            <person name="Fang Y."/>
            <person name="Zhang F."/>
        </authorList>
    </citation>
    <scope>NUCLEOTIDE SEQUENCE [LARGE SCALE GENOMIC DNA]</scope>
    <source>
        <strain evidence="2 3">36D10-4-7</strain>
    </source>
</reference>
<keyword evidence="2" id="KW-0418">Kinase</keyword>
<keyword evidence="3" id="KW-1185">Reference proteome</keyword>
<evidence type="ECO:0000259" key="1">
    <source>
        <dbReference type="Pfam" id="PF19802"/>
    </source>
</evidence>
<proteinExistence type="predicted"/>
<feature type="domain" description="DUF6285" evidence="1">
    <location>
        <begin position="26"/>
        <end position="109"/>
    </location>
</feature>
<dbReference type="Pfam" id="PF19802">
    <property type="entry name" value="DUF6285"/>
    <property type="match status" value="1"/>
</dbReference>
<keyword evidence="2" id="KW-0808">Transferase</keyword>
<dbReference type="GO" id="GO:0016301">
    <property type="term" value="F:kinase activity"/>
    <property type="evidence" value="ECO:0007669"/>
    <property type="project" value="UniProtKB-KW"/>
</dbReference>
<accession>A0ABX1CM07</accession>
<name>A0ABX1CM07_9SPHN</name>
<protein>
    <submittedName>
        <fullName evidence="2">Protein kinase</fullName>
    </submittedName>
</protein>
<evidence type="ECO:0000313" key="3">
    <source>
        <dbReference type="Proteomes" id="UP000732399"/>
    </source>
</evidence>
<sequence length="113" mass="12030">MLTHPTAQALIDGVARWLPVDGSASPFTLRVARNALEIAARDLALGPGADVRAAGRLAALLHREGDRETLDRALVDALRAGRIAPDDPALIAHLRACALDSLAIDQPRYAHEL</sequence>
<dbReference type="InterPro" id="IPR046252">
    <property type="entry name" value="DUF6285"/>
</dbReference>
<evidence type="ECO:0000313" key="2">
    <source>
        <dbReference type="EMBL" id="NJR79020.1"/>
    </source>
</evidence>
<dbReference type="RefSeq" id="WP_168134543.1">
    <property type="nucleotide sequence ID" value="NZ_JAAVJH010000005.1"/>
</dbReference>
<dbReference type="Proteomes" id="UP000732399">
    <property type="component" value="Unassembled WGS sequence"/>
</dbReference>
<gene>
    <name evidence="2" type="ORF">HBH26_10510</name>
</gene>